<feature type="compositionally biased region" description="Polar residues" evidence="11">
    <location>
        <begin position="1"/>
        <end position="12"/>
    </location>
</feature>
<evidence type="ECO:0000256" key="2">
    <source>
        <dbReference type="ARBA" id="ARBA00004954"/>
    </source>
</evidence>
<evidence type="ECO:0000256" key="4">
    <source>
        <dbReference type="ARBA" id="ARBA00022679"/>
    </source>
</evidence>
<comment type="pathway">
    <text evidence="1 10">Purine metabolism; IMP biosynthesis via de novo pathway; IMP from 5-formamido-1-(5-phospho-D-ribosyl)imidazole-4-carboxamide: step 1/1.</text>
</comment>
<feature type="region of interest" description="Disordered" evidence="11">
    <location>
        <begin position="1"/>
        <end position="23"/>
    </location>
</feature>
<keyword evidence="7 10" id="KW-0511">Multifunctional enzyme</keyword>
<dbReference type="PROSITE" id="PS51855">
    <property type="entry name" value="MGS"/>
    <property type="match status" value="1"/>
</dbReference>
<keyword evidence="4 10" id="KW-0808">Transferase</keyword>
<evidence type="ECO:0000256" key="6">
    <source>
        <dbReference type="ARBA" id="ARBA00022801"/>
    </source>
</evidence>
<organism evidence="13 14">
    <name type="scientific">Candidatus Nesterenkonia stercoripullorum</name>
    <dbReference type="NCBI Taxonomy" id="2838701"/>
    <lineage>
        <taxon>Bacteria</taxon>
        <taxon>Bacillati</taxon>
        <taxon>Actinomycetota</taxon>
        <taxon>Actinomycetes</taxon>
        <taxon>Micrococcales</taxon>
        <taxon>Micrococcaceae</taxon>
        <taxon>Nesterenkonia</taxon>
    </lineage>
</organism>
<accession>A0A9D1UT10</accession>
<dbReference type="GO" id="GO:0004643">
    <property type="term" value="F:phosphoribosylaminoimidazolecarboxamide formyltransferase activity"/>
    <property type="evidence" value="ECO:0007669"/>
    <property type="project" value="UniProtKB-UniRule"/>
</dbReference>
<gene>
    <name evidence="10 13" type="primary">purH</name>
    <name evidence="13" type="ORF">H9871_06895</name>
</gene>
<dbReference type="InterPro" id="IPR002695">
    <property type="entry name" value="PurH-like"/>
</dbReference>
<evidence type="ECO:0000256" key="11">
    <source>
        <dbReference type="SAM" id="MobiDB-lite"/>
    </source>
</evidence>
<evidence type="ECO:0000256" key="10">
    <source>
        <dbReference type="HAMAP-Rule" id="MF_00139"/>
    </source>
</evidence>
<dbReference type="Pfam" id="PF01808">
    <property type="entry name" value="AICARFT_IMPCHas"/>
    <property type="match status" value="1"/>
</dbReference>
<evidence type="ECO:0000256" key="8">
    <source>
        <dbReference type="ARBA" id="ARBA00050488"/>
    </source>
</evidence>
<name>A0A9D1UT10_9MICC</name>
<evidence type="ECO:0000313" key="13">
    <source>
        <dbReference type="EMBL" id="HIW99855.1"/>
    </source>
</evidence>
<reference evidence="13" key="2">
    <citation type="submission" date="2021-04" db="EMBL/GenBank/DDBJ databases">
        <authorList>
            <person name="Gilroy R."/>
        </authorList>
    </citation>
    <scope>NUCLEOTIDE SEQUENCE</scope>
    <source>
        <strain evidence="13">ChiHejej3B27-3195</strain>
    </source>
</reference>
<proteinExistence type="inferred from homology"/>
<dbReference type="FunFam" id="3.40.50.1380:FF:000001">
    <property type="entry name" value="Bifunctional purine biosynthesis protein PurH"/>
    <property type="match status" value="1"/>
</dbReference>
<evidence type="ECO:0000259" key="12">
    <source>
        <dbReference type="PROSITE" id="PS51855"/>
    </source>
</evidence>
<dbReference type="Proteomes" id="UP000824151">
    <property type="component" value="Unassembled WGS sequence"/>
</dbReference>
<evidence type="ECO:0000313" key="14">
    <source>
        <dbReference type="Proteomes" id="UP000824151"/>
    </source>
</evidence>
<dbReference type="SMART" id="SM00851">
    <property type="entry name" value="MGS"/>
    <property type="match status" value="1"/>
</dbReference>
<dbReference type="PIRSF" id="PIRSF000414">
    <property type="entry name" value="AICARFT_IMPCHas"/>
    <property type="match status" value="1"/>
</dbReference>
<dbReference type="FunFam" id="3.40.140.20:FF:000002">
    <property type="entry name" value="Bifunctional purine biosynthesis protein PurH"/>
    <property type="match status" value="1"/>
</dbReference>
<protein>
    <recommendedName>
        <fullName evidence="10">Bifunctional purine biosynthesis protein PurH</fullName>
    </recommendedName>
    <domain>
        <recommendedName>
            <fullName evidence="10">Phosphoribosylaminoimidazolecarboxamide formyltransferase</fullName>
            <ecNumber evidence="10">2.1.2.3</ecNumber>
        </recommendedName>
        <alternativeName>
            <fullName evidence="10">AICAR transformylase</fullName>
        </alternativeName>
    </domain>
    <domain>
        <recommendedName>
            <fullName evidence="10">IMP cyclohydrolase</fullName>
            <ecNumber evidence="10">3.5.4.10</ecNumber>
        </recommendedName>
        <alternativeName>
            <fullName evidence="10">ATIC</fullName>
        </alternativeName>
        <alternativeName>
            <fullName evidence="10">IMP synthase</fullName>
        </alternativeName>
        <alternativeName>
            <fullName evidence="10">Inosinicase</fullName>
        </alternativeName>
    </domain>
</protein>
<dbReference type="SUPFAM" id="SSF53927">
    <property type="entry name" value="Cytidine deaminase-like"/>
    <property type="match status" value="1"/>
</dbReference>
<dbReference type="EC" id="3.5.4.10" evidence="10"/>
<dbReference type="PANTHER" id="PTHR11692:SF0">
    <property type="entry name" value="BIFUNCTIONAL PURINE BIOSYNTHESIS PROTEIN ATIC"/>
    <property type="match status" value="1"/>
</dbReference>
<dbReference type="Gene3D" id="3.40.140.20">
    <property type="match status" value="2"/>
</dbReference>
<comment type="pathway">
    <text evidence="2 10">Purine metabolism; IMP biosynthesis via de novo pathway; 5-formamido-1-(5-phospho-D-ribosyl)imidazole-4-carboxamide from 5-amino-1-(5-phospho-D-ribosyl)imidazole-4-carboxamide (10-formyl THF route): step 1/1.</text>
</comment>
<evidence type="ECO:0000256" key="3">
    <source>
        <dbReference type="ARBA" id="ARBA00007667"/>
    </source>
</evidence>
<dbReference type="InterPro" id="IPR011607">
    <property type="entry name" value="MGS-like_dom"/>
</dbReference>
<dbReference type="EC" id="2.1.2.3" evidence="10"/>
<dbReference type="GO" id="GO:0005829">
    <property type="term" value="C:cytosol"/>
    <property type="evidence" value="ECO:0007669"/>
    <property type="project" value="TreeGrafter"/>
</dbReference>
<feature type="domain" description="MGS-like" evidence="12">
    <location>
        <begin position="19"/>
        <end position="169"/>
    </location>
</feature>
<dbReference type="GO" id="GO:0003937">
    <property type="term" value="F:IMP cyclohydrolase activity"/>
    <property type="evidence" value="ECO:0007669"/>
    <property type="project" value="UniProtKB-UniRule"/>
</dbReference>
<dbReference type="CDD" id="cd01421">
    <property type="entry name" value="IMPCH"/>
    <property type="match status" value="1"/>
</dbReference>
<dbReference type="HAMAP" id="MF_00139">
    <property type="entry name" value="PurH"/>
    <property type="match status" value="1"/>
</dbReference>
<evidence type="ECO:0000256" key="1">
    <source>
        <dbReference type="ARBA" id="ARBA00004844"/>
    </source>
</evidence>
<evidence type="ECO:0000256" key="7">
    <source>
        <dbReference type="ARBA" id="ARBA00023268"/>
    </source>
</evidence>
<comment type="catalytic activity">
    <reaction evidence="9 10">
        <text>IMP + H2O = 5-formamido-1-(5-phospho-D-ribosyl)imidazole-4-carboxamide</text>
        <dbReference type="Rhea" id="RHEA:18445"/>
        <dbReference type="ChEBI" id="CHEBI:15377"/>
        <dbReference type="ChEBI" id="CHEBI:58053"/>
        <dbReference type="ChEBI" id="CHEBI:58467"/>
        <dbReference type="EC" id="3.5.4.10"/>
    </reaction>
</comment>
<comment type="domain">
    <text evidence="10">The IMP cyclohydrolase activity resides in the N-terminal region.</text>
</comment>
<dbReference type="FunFam" id="3.40.140.20:FF:000001">
    <property type="entry name" value="Bifunctional purine biosynthesis protein PurH"/>
    <property type="match status" value="1"/>
</dbReference>
<dbReference type="SMART" id="SM00798">
    <property type="entry name" value="AICARFT_IMPCHas"/>
    <property type="match status" value="1"/>
</dbReference>
<dbReference type="EMBL" id="DXGD01000256">
    <property type="protein sequence ID" value="HIW99855.1"/>
    <property type="molecule type" value="Genomic_DNA"/>
</dbReference>
<evidence type="ECO:0000256" key="5">
    <source>
        <dbReference type="ARBA" id="ARBA00022755"/>
    </source>
</evidence>
<comment type="similarity">
    <text evidence="3 10">Belongs to the PurH family.</text>
</comment>
<dbReference type="GO" id="GO:0006189">
    <property type="term" value="P:'de novo' IMP biosynthetic process"/>
    <property type="evidence" value="ECO:0007669"/>
    <property type="project" value="UniProtKB-UniRule"/>
</dbReference>
<reference evidence="13" key="1">
    <citation type="journal article" date="2021" name="PeerJ">
        <title>Extensive microbial diversity within the chicken gut microbiome revealed by metagenomics and culture.</title>
        <authorList>
            <person name="Gilroy R."/>
            <person name="Ravi A."/>
            <person name="Getino M."/>
            <person name="Pursley I."/>
            <person name="Horton D.L."/>
            <person name="Alikhan N.F."/>
            <person name="Baker D."/>
            <person name="Gharbi K."/>
            <person name="Hall N."/>
            <person name="Watson M."/>
            <person name="Adriaenssens E.M."/>
            <person name="Foster-Nyarko E."/>
            <person name="Jarju S."/>
            <person name="Secka A."/>
            <person name="Antonio M."/>
            <person name="Oren A."/>
            <person name="Chaudhuri R.R."/>
            <person name="La Ragione R."/>
            <person name="Hildebrand F."/>
            <person name="Pallen M.J."/>
        </authorList>
    </citation>
    <scope>NUCLEOTIDE SEQUENCE</scope>
    <source>
        <strain evidence="13">ChiHejej3B27-3195</strain>
    </source>
</reference>
<dbReference type="NCBIfam" id="TIGR00355">
    <property type="entry name" value="purH"/>
    <property type="match status" value="1"/>
</dbReference>
<comment type="catalytic activity">
    <reaction evidence="8 10">
        <text>(6R)-10-formyltetrahydrofolate + 5-amino-1-(5-phospho-beta-D-ribosyl)imidazole-4-carboxamide = 5-formamido-1-(5-phospho-D-ribosyl)imidazole-4-carboxamide + (6S)-5,6,7,8-tetrahydrofolate</text>
        <dbReference type="Rhea" id="RHEA:22192"/>
        <dbReference type="ChEBI" id="CHEBI:57453"/>
        <dbReference type="ChEBI" id="CHEBI:58467"/>
        <dbReference type="ChEBI" id="CHEBI:58475"/>
        <dbReference type="ChEBI" id="CHEBI:195366"/>
        <dbReference type="EC" id="2.1.2.3"/>
    </reaction>
</comment>
<sequence length="561" mass="59234">MSSAQQQNQTSGPEHDAQQDAQGRRPIKRALISVFDKTSVEDLAKGLHASGVEIVSTGSTAQRIAAADVPVTEVSEVTGFQECLDGRVKTLHPLIHAGLLADQRRADHREQLTDLGVEPFDLVVVNLYPFAETVASGASEDAIVEKIDIGGPAMVRAAAKNHASVAVVVDPLRYGDVVAAAAGGGFTLASRQRLAALAFAHTAAYDTAVARWTSQQFDDDFDSTSLPDLTVSQDSDRPSFPPYAGLALERVAALRYGENSHQPAALYAERNAHPGLAQAQTLHGKAMSYNNYVDADAAVRTAYDFADPAVAIIKHANPCGVATAETVAQAHRRAHACDPLSAFGGVIAANRPVTAELARGISEVFTEVVVAPAFEDEALEILTKKKNIRLLKLPEGHRRDSVEYKQISGGVLLQSADTLNAPGDAVSGWTLVSGEAASAELLADLEFAWRAVRSVKSNAILLASGTATVGIGMGQVNRLDSCRLAVSRANELDPDGHERAPGAVAASDAFFPFADGLQSLIDAGVRAVVQPGGSQRDEEVIAAAQEAGLTMYLTGARHFYH</sequence>
<evidence type="ECO:0000256" key="9">
    <source>
        <dbReference type="ARBA" id="ARBA00050687"/>
    </source>
</evidence>
<comment type="caution">
    <text evidence="13">The sequence shown here is derived from an EMBL/GenBank/DDBJ whole genome shotgun (WGS) entry which is preliminary data.</text>
</comment>
<dbReference type="NCBIfam" id="NF002049">
    <property type="entry name" value="PRK00881.1"/>
    <property type="match status" value="1"/>
</dbReference>
<dbReference type="SUPFAM" id="SSF52335">
    <property type="entry name" value="Methylglyoxal synthase-like"/>
    <property type="match status" value="1"/>
</dbReference>
<keyword evidence="6 10" id="KW-0378">Hydrolase</keyword>
<dbReference type="InterPro" id="IPR024051">
    <property type="entry name" value="AICAR_Tfase_dup_dom_sf"/>
</dbReference>
<dbReference type="PANTHER" id="PTHR11692">
    <property type="entry name" value="BIFUNCTIONAL PURINE BIOSYNTHESIS PROTEIN PURH"/>
    <property type="match status" value="1"/>
</dbReference>
<keyword evidence="5 10" id="KW-0658">Purine biosynthesis</keyword>
<dbReference type="Gene3D" id="3.40.50.1380">
    <property type="entry name" value="Methylglyoxal synthase-like domain"/>
    <property type="match status" value="1"/>
</dbReference>
<dbReference type="InterPro" id="IPR016193">
    <property type="entry name" value="Cytidine_deaminase-like"/>
</dbReference>
<dbReference type="InterPro" id="IPR036914">
    <property type="entry name" value="MGS-like_dom_sf"/>
</dbReference>
<dbReference type="AlphaFoldDB" id="A0A9D1UT10"/>
<dbReference type="Pfam" id="PF02142">
    <property type="entry name" value="MGS"/>
    <property type="match status" value="1"/>
</dbReference>